<evidence type="ECO:0000313" key="3">
    <source>
        <dbReference type="Proteomes" id="UP001499852"/>
    </source>
</evidence>
<accession>A0ABP9PGB7</accession>
<proteinExistence type="predicted"/>
<feature type="chain" id="PRO_5047084675" evidence="1">
    <location>
        <begin position="23"/>
        <end position="292"/>
    </location>
</feature>
<sequence>MKRLCLAFCLAFCLAILSPAFAADKAKEDLPLITTGTWKHEELKRFKAPEAKQGVAADDEHIYVITNRALGKYRKDTLERVGEWKDQEGGPFIHMNSGIIHEGKLLCAHSNFPSVPMTSSIKIFDPKTMTHVGTHSLGIDSGSLTWITWHDGHWYACFAHYAKSQPATGRDPAWTELVRFDPEWRRTGGWIFPKRIVEIFGNSSSSGGSITSDGTLFITGHDARQLFILRFPKAGSVLEWTDTIPITAAGQAFAWDPVQPGIFYSILRSSQEVVISRIQESGMPRTDKSPEQ</sequence>
<dbReference type="RefSeq" id="WP_345737459.1">
    <property type="nucleotide sequence ID" value="NZ_BAABIA010000006.1"/>
</dbReference>
<dbReference type="Proteomes" id="UP001499852">
    <property type="component" value="Unassembled WGS sequence"/>
</dbReference>
<gene>
    <name evidence="2" type="ORF">GCM10023213_32730</name>
</gene>
<name>A0ABP9PGB7_9BACT</name>
<feature type="signal peptide" evidence="1">
    <location>
        <begin position="1"/>
        <end position="22"/>
    </location>
</feature>
<dbReference type="EMBL" id="BAABIA010000006">
    <property type="protein sequence ID" value="GAA5143854.1"/>
    <property type="molecule type" value="Genomic_DNA"/>
</dbReference>
<keyword evidence="3" id="KW-1185">Reference proteome</keyword>
<reference evidence="3" key="1">
    <citation type="journal article" date="2019" name="Int. J. Syst. Evol. Microbiol.">
        <title>The Global Catalogue of Microorganisms (GCM) 10K type strain sequencing project: providing services to taxonomists for standard genome sequencing and annotation.</title>
        <authorList>
            <consortium name="The Broad Institute Genomics Platform"/>
            <consortium name="The Broad Institute Genome Sequencing Center for Infectious Disease"/>
            <person name="Wu L."/>
            <person name="Ma J."/>
        </authorList>
    </citation>
    <scope>NUCLEOTIDE SEQUENCE [LARGE SCALE GENOMIC DNA]</scope>
    <source>
        <strain evidence="3">JCM 18053</strain>
    </source>
</reference>
<evidence type="ECO:0000256" key="1">
    <source>
        <dbReference type="SAM" id="SignalP"/>
    </source>
</evidence>
<comment type="caution">
    <text evidence="2">The sequence shown here is derived from an EMBL/GenBank/DDBJ whole genome shotgun (WGS) entry which is preliminary data.</text>
</comment>
<organism evidence="2 3">
    <name type="scientific">Prosthecobacter algae</name>
    <dbReference type="NCBI Taxonomy" id="1144682"/>
    <lineage>
        <taxon>Bacteria</taxon>
        <taxon>Pseudomonadati</taxon>
        <taxon>Verrucomicrobiota</taxon>
        <taxon>Verrucomicrobiia</taxon>
        <taxon>Verrucomicrobiales</taxon>
        <taxon>Verrucomicrobiaceae</taxon>
        <taxon>Prosthecobacter</taxon>
    </lineage>
</organism>
<evidence type="ECO:0000313" key="2">
    <source>
        <dbReference type="EMBL" id="GAA5143854.1"/>
    </source>
</evidence>
<protein>
    <submittedName>
        <fullName evidence="2">Uncharacterized protein</fullName>
    </submittedName>
</protein>
<keyword evidence="1" id="KW-0732">Signal</keyword>
<dbReference type="SUPFAM" id="SSF69322">
    <property type="entry name" value="Tricorn protease domain 2"/>
    <property type="match status" value="1"/>
</dbReference>